<comment type="catalytic activity">
    <reaction evidence="1">
        <text>[E2 ubiquitin-conjugating enzyme]-S-ubiquitinyl-L-cysteine + [acceptor protein]-L-lysine = [E2 ubiquitin-conjugating enzyme]-L-cysteine + [acceptor protein]-N(6)-ubiquitinyl-L-lysine.</text>
        <dbReference type="EC" id="2.3.2.31"/>
    </reaction>
</comment>
<evidence type="ECO:0000313" key="18">
    <source>
        <dbReference type="EMBL" id="KAK9200807.1"/>
    </source>
</evidence>
<dbReference type="SMART" id="SM00647">
    <property type="entry name" value="IBR"/>
    <property type="match status" value="4"/>
</dbReference>
<evidence type="ECO:0000259" key="17">
    <source>
        <dbReference type="PROSITE" id="PS51873"/>
    </source>
</evidence>
<accession>A0AAP0MA34</accession>
<name>A0AAP0MA34_9ROSI</name>
<dbReference type="GO" id="GO:0008270">
    <property type="term" value="F:zinc ion binding"/>
    <property type="evidence" value="ECO:0007669"/>
    <property type="project" value="UniProtKB-KW"/>
</dbReference>
<keyword evidence="15" id="KW-0812">Transmembrane</keyword>
<comment type="pathway">
    <text evidence="4">Protein modification; protein ubiquitination.</text>
</comment>
<dbReference type="InterPro" id="IPR031127">
    <property type="entry name" value="E3_UB_ligase_RBR"/>
</dbReference>
<keyword evidence="9" id="KW-0677">Repeat</keyword>
<keyword evidence="11" id="KW-0833">Ubl conjugation pathway</keyword>
<protein>
    <recommendedName>
        <fullName evidence="6">RBR-type E3 ubiquitin transferase</fullName>
        <ecNumber evidence="6">2.3.2.31</ecNumber>
    </recommendedName>
</protein>
<comment type="cofactor">
    <cofactor evidence="2">
        <name>Zn(2+)</name>
        <dbReference type="ChEBI" id="CHEBI:29105"/>
    </cofactor>
</comment>
<feature type="domain" description="RING-type" evidence="17">
    <location>
        <begin position="37"/>
        <end position="254"/>
    </location>
</feature>
<dbReference type="PROSITE" id="PS50089">
    <property type="entry name" value="ZF_RING_2"/>
    <property type="match status" value="2"/>
</dbReference>
<dbReference type="SUPFAM" id="SSF57850">
    <property type="entry name" value="RING/U-box"/>
    <property type="match status" value="4"/>
</dbReference>
<dbReference type="InterPro" id="IPR044066">
    <property type="entry name" value="TRIAD_supradom"/>
</dbReference>
<evidence type="ECO:0000256" key="8">
    <source>
        <dbReference type="ARBA" id="ARBA00022723"/>
    </source>
</evidence>
<dbReference type="InterPro" id="IPR017907">
    <property type="entry name" value="Znf_RING_CS"/>
</dbReference>
<dbReference type="PROSITE" id="PS00518">
    <property type="entry name" value="ZF_RING_1"/>
    <property type="match status" value="1"/>
</dbReference>
<comment type="similarity">
    <text evidence="5">Belongs to the RBR family. Ariadne subfamily.</text>
</comment>
<evidence type="ECO:0000256" key="10">
    <source>
        <dbReference type="ARBA" id="ARBA00022771"/>
    </source>
</evidence>
<dbReference type="GO" id="GO:0016567">
    <property type="term" value="P:protein ubiquitination"/>
    <property type="evidence" value="ECO:0007669"/>
    <property type="project" value="InterPro"/>
</dbReference>
<feature type="transmembrane region" description="Helical" evidence="15">
    <location>
        <begin position="579"/>
        <end position="600"/>
    </location>
</feature>
<evidence type="ECO:0000256" key="14">
    <source>
        <dbReference type="SAM" id="MobiDB-lite"/>
    </source>
</evidence>
<organism evidence="18 19">
    <name type="scientific">Citrus x changshan-huyou</name>
    <dbReference type="NCBI Taxonomy" id="2935761"/>
    <lineage>
        <taxon>Eukaryota</taxon>
        <taxon>Viridiplantae</taxon>
        <taxon>Streptophyta</taxon>
        <taxon>Embryophyta</taxon>
        <taxon>Tracheophyta</taxon>
        <taxon>Spermatophyta</taxon>
        <taxon>Magnoliopsida</taxon>
        <taxon>eudicotyledons</taxon>
        <taxon>Gunneridae</taxon>
        <taxon>Pentapetalae</taxon>
        <taxon>rosids</taxon>
        <taxon>malvids</taxon>
        <taxon>Sapindales</taxon>
        <taxon>Rutaceae</taxon>
        <taxon>Aurantioideae</taxon>
        <taxon>Citrus</taxon>
    </lineage>
</organism>
<dbReference type="EMBL" id="JBCGBO010000005">
    <property type="protein sequence ID" value="KAK9200807.1"/>
    <property type="molecule type" value="Genomic_DNA"/>
</dbReference>
<dbReference type="PROSITE" id="PS51873">
    <property type="entry name" value="TRIAD"/>
    <property type="match status" value="2"/>
</dbReference>
<evidence type="ECO:0000256" key="2">
    <source>
        <dbReference type="ARBA" id="ARBA00001947"/>
    </source>
</evidence>
<feature type="domain" description="RING-type" evidence="16">
    <location>
        <begin position="41"/>
        <end position="88"/>
    </location>
</feature>
<comment type="caution">
    <text evidence="18">The sequence shown here is derived from an EMBL/GenBank/DDBJ whole genome shotgun (WGS) entry which is preliminary data.</text>
</comment>
<feature type="domain" description="RING-type" evidence="17">
    <location>
        <begin position="356"/>
        <end position="574"/>
    </location>
</feature>
<evidence type="ECO:0000256" key="13">
    <source>
        <dbReference type="PROSITE-ProRule" id="PRU00175"/>
    </source>
</evidence>
<dbReference type="SMART" id="SM00184">
    <property type="entry name" value="RING"/>
    <property type="match status" value="2"/>
</dbReference>
<evidence type="ECO:0000256" key="1">
    <source>
        <dbReference type="ARBA" id="ARBA00001798"/>
    </source>
</evidence>
<dbReference type="Proteomes" id="UP001428341">
    <property type="component" value="Unassembled WGS sequence"/>
</dbReference>
<keyword evidence="15" id="KW-1133">Transmembrane helix</keyword>
<dbReference type="InterPro" id="IPR002867">
    <property type="entry name" value="IBR_dom"/>
</dbReference>
<keyword evidence="15" id="KW-0472">Membrane</keyword>
<dbReference type="FunFam" id="3.30.40.10:FF:000230">
    <property type="entry name" value="RBR-type E3 ubiquitin transferase"/>
    <property type="match status" value="2"/>
</dbReference>
<dbReference type="Pfam" id="PF01485">
    <property type="entry name" value="IBR"/>
    <property type="match status" value="3"/>
</dbReference>
<keyword evidence="12" id="KW-0862">Zinc</keyword>
<sequence length="630" mass="71741">MGNSLQKPIENRECPRQEKENHRQEEIKEEELEDIDGTFTCDICIEPMSANNKFKNNNLCTHPFCQDCTAKYIEVKVRDNNTAKIECPGLHCEQFLDPLACKPTIPSSLFLKWCDHLCEDYVLGFERSYCPNRNCMAVMVNECEEVGRVKKAQCPKCKQWFCFQCKLAWHAGYRCEESGNLRDRNDIAFGKLLEKMNWTRCPGCGNCIERKKGCRIMFCRCKTRFCYECGGNLKSPSGCLCKEKGDVYCHHYCAIICGLILIFTVLGVLGEIDISIEGVTGGLPKAQPEPGCFGASPYMEHLIGSSEKETYCDKSYCKINMRISQQKPIENRECIPQQEKVHENPQQEIELEDTNGIFTCEICIEPISANEKFRNKNLCSHHFCQDCIAKYIAAKVQDNNTAKIECPGLHCEQFLDPFSCKLMIPSNLFSKWCDVLCEDYVLGFERSYCPNRNCMALVVNECEINYGTLKKARCPNCKQWFCFQCKVAWHAGYRCEESGNLRDWNDIAFGKLVERMHGARRPACGSCVERKEGCRVMYCRCKTSFCYECGGNLKSASGCLCKEKGDVYCHHYCAIICGLILIFTVLGVLGGVIYGIYCVIKRPPLAEAQIVRGIHNFSKRHTQIVKAAFS</sequence>
<keyword evidence="8" id="KW-0479">Metal-binding</keyword>
<dbReference type="EC" id="2.3.2.31" evidence="6"/>
<dbReference type="AlphaFoldDB" id="A0AAP0MA34"/>
<comment type="function">
    <text evidence="3">Might act as an E3 ubiquitin-protein ligase, or as part of E3 complex, which accepts ubiquitin from specific E2 ubiquitin-conjugating enzymes and then transfers it to substrates.</text>
</comment>
<evidence type="ECO:0000256" key="6">
    <source>
        <dbReference type="ARBA" id="ARBA00012251"/>
    </source>
</evidence>
<gene>
    <name evidence="18" type="ORF">WN944_016006</name>
</gene>
<evidence type="ECO:0000259" key="16">
    <source>
        <dbReference type="PROSITE" id="PS50089"/>
    </source>
</evidence>
<dbReference type="GO" id="GO:0061630">
    <property type="term" value="F:ubiquitin protein ligase activity"/>
    <property type="evidence" value="ECO:0007669"/>
    <property type="project" value="UniProtKB-EC"/>
</dbReference>
<evidence type="ECO:0000256" key="15">
    <source>
        <dbReference type="SAM" id="Phobius"/>
    </source>
</evidence>
<feature type="compositionally biased region" description="Basic and acidic residues" evidence="14">
    <location>
        <begin position="9"/>
        <end position="26"/>
    </location>
</feature>
<feature type="domain" description="RING-type" evidence="16">
    <location>
        <begin position="360"/>
        <end position="407"/>
    </location>
</feature>
<evidence type="ECO:0000256" key="4">
    <source>
        <dbReference type="ARBA" id="ARBA00004906"/>
    </source>
</evidence>
<evidence type="ECO:0000256" key="11">
    <source>
        <dbReference type="ARBA" id="ARBA00022786"/>
    </source>
</evidence>
<proteinExistence type="inferred from homology"/>
<dbReference type="InterPro" id="IPR013083">
    <property type="entry name" value="Znf_RING/FYVE/PHD"/>
</dbReference>
<evidence type="ECO:0000256" key="9">
    <source>
        <dbReference type="ARBA" id="ARBA00022737"/>
    </source>
</evidence>
<feature type="region of interest" description="Disordered" evidence="14">
    <location>
        <begin position="1"/>
        <end position="26"/>
    </location>
</feature>
<dbReference type="PANTHER" id="PTHR11685">
    <property type="entry name" value="RBR FAMILY RING FINGER AND IBR DOMAIN-CONTAINING"/>
    <property type="match status" value="1"/>
</dbReference>
<evidence type="ECO:0000256" key="5">
    <source>
        <dbReference type="ARBA" id="ARBA00005884"/>
    </source>
</evidence>
<evidence type="ECO:0000256" key="7">
    <source>
        <dbReference type="ARBA" id="ARBA00022679"/>
    </source>
</evidence>
<keyword evidence="7" id="KW-0808">Transferase</keyword>
<dbReference type="Gene3D" id="1.20.120.1750">
    <property type="match status" value="2"/>
</dbReference>
<evidence type="ECO:0000256" key="3">
    <source>
        <dbReference type="ARBA" id="ARBA00003976"/>
    </source>
</evidence>
<evidence type="ECO:0000256" key="12">
    <source>
        <dbReference type="ARBA" id="ARBA00022833"/>
    </source>
</evidence>
<dbReference type="Gene3D" id="3.30.40.10">
    <property type="entry name" value="Zinc/RING finger domain, C3HC4 (zinc finger)"/>
    <property type="match status" value="2"/>
</dbReference>
<keyword evidence="10 13" id="KW-0863">Zinc-finger</keyword>
<dbReference type="InterPro" id="IPR001841">
    <property type="entry name" value="Znf_RING"/>
</dbReference>
<evidence type="ECO:0000313" key="19">
    <source>
        <dbReference type="Proteomes" id="UP001428341"/>
    </source>
</evidence>
<keyword evidence="19" id="KW-1185">Reference proteome</keyword>
<reference evidence="18 19" key="1">
    <citation type="submission" date="2024-05" db="EMBL/GenBank/DDBJ databases">
        <title>Haplotype-resolved chromosome-level genome assembly of Huyou (Citrus changshanensis).</title>
        <authorList>
            <person name="Miao C."/>
            <person name="Chen W."/>
            <person name="Wu Y."/>
            <person name="Wang L."/>
            <person name="Zhao S."/>
            <person name="Grierson D."/>
            <person name="Xu C."/>
            <person name="Chen K."/>
        </authorList>
    </citation>
    <scope>NUCLEOTIDE SEQUENCE [LARGE SCALE GENOMIC DNA]</scope>
    <source>
        <strain evidence="18">01-14</strain>
        <tissue evidence="18">Leaf</tissue>
    </source>
</reference>